<dbReference type="PROSITE" id="PS51201">
    <property type="entry name" value="RCK_N"/>
    <property type="match status" value="1"/>
</dbReference>
<dbReference type="SUPFAM" id="SSF51735">
    <property type="entry name" value="NAD(P)-binding Rossmann-fold domains"/>
    <property type="match status" value="1"/>
</dbReference>
<dbReference type="GO" id="GO:0006813">
    <property type="term" value="P:potassium ion transport"/>
    <property type="evidence" value="ECO:0007669"/>
    <property type="project" value="InterPro"/>
</dbReference>
<dbReference type="PANTHER" id="PTHR43833">
    <property type="entry name" value="POTASSIUM CHANNEL PROTEIN 2-RELATED-RELATED"/>
    <property type="match status" value="1"/>
</dbReference>
<evidence type="ECO:0000259" key="2">
    <source>
        <dbReference type="PROSITE" id="PS51201"/>
    </source>
</evidence>
<organism evidence="3 4">
    <name type="scientific">Halorubrum salipaludis</name>
    <dbReference type="NCBI Taxonomy" id="2032630"/>
    <lineage>
        <taxon>Archaea</taxon>
        <taxon>Methanobacteriati</taxon>
        <taxon>Methanobacteriota</taxon>
        <taxon>Stenosarchaea group</taxon>
        <taxon>Halobacteria</taxon>
        <taxon>Halobacteriales</taxon>
        <taxon>Haloferacaceae</taxon>
        <taxon>Halorubrum</taxon>
    </lineage>
</organism>
<feature type="transmembrane region" description="Helical" evidence="1">
    <location>
        <begin position="39"/>
        <end position="69"/>
    </location>
</feature>
<evidence type="ECO:0000313" key="4">
    <source>
        <dbReference type="Proteomes" id="UP000218083"/>
    </source>
</evidence>
<comment type="caution">
    <text evidence="3">The sequence shown here is derived from an EMBL/GenBank/DDBJ whole genome shotgun (WGS) entry which is preliminary data.</text>
</comment>
<sequence>MIIVHTQRDIHVSSRQRTPVSVTGRTLGGSLIRRALRPVLAFLLVVVVGVWGFVSLAGVGPIEAAFWLIDPASISVHYQARAGDGRRVKAFATVVFGSLVIAGVWIGETVLTTAFGGQMREGIERMQTKRAIDELDDHVIICGYGLFGRTVTRRLRERGRPVVAIERDRDTFGRIDTESVFAVEGDARNESVLREAAIREADAVVAAIDDSNANIQIAITASGIAPDVQLVVRVGDDDYTSVARRAGADEVVIPEVSSGEDVSDSL</sequence>
<dbReference type="AlphaFoldDB" id="A0A2A2FD06"/>
<dbReference type="GO" id="GO:0034220">
    <property type="term" value="P:monoatomic ion transmembrane transport"/>
    <property type="evidence" value="ECO:0007669"/>
    <property type="project" value="UniProtKB-KW"/>
</dbReference>
<feature type="transmembrane region" description="Helical" evidence="1">
    <location>
        <begin position="89"/>
        <end position="116"/>
    </location>
</feature>
<dbReference type="InterPro" id="IPR003148">
    <property type="entry name" value="RCK_N"/>
</dbReference>
<keyword evidence="1" id="KW-0472">Membrane</keyword>
<dbReference type="Gene3D" id="3.40.50.720">
    <property type="entry name" value="NAD(P)-binding Rossmann-like Domain"/>
    <property type="match status" value="1"/>
</dbReference>
<keyword evidence="3" id="KW-0407">Ion channel</keyword>
<dbReference type="Pfam" id="PF02254">
    <property type="entry name" value="TrkA_N"/>
    <property type="match status" value="1"/>
</dbReference>
<reference evidence="3 4" key="1">
    <citation type="submission" date="2017-08" db="EMBL/GenBank/DDBJ databases">
        <title>The strain WRN001 was isolated from Binhai saline alkaline soil, Tianjin, China.</title>
        <authorList>
            <person name="Liu D."/>
            <person name="Zhang G."/>
        </authorList>
    </citation>
    <scope>NUCLEOTIDE SEQUENCE [LARGE SCALE GENOMIC DNA]</scope>
    <source>
        <strain evidence="3 4">WN019</strain>
    </source>
</reference>
<name>A0A2A2FD06_9EURY</name>
<keyword evidence="3" id="KW-0813">Transport</keyword>
<gene>
    <name evidence="3" type="ORF">CK500_11135</name>
</gene>
<keyword evidence="4" id="KW-1185">Reference proteome</keyword>
<evidence type="ECO:0000256" key="1">
    <source>
        <dbReference type="SAM" id="Phobius"/>
    </source>
</evidence>
<protein>
    <submittedName>
        <fullName evidence="3">Potassium channel protein</fullName>
    </submittedName>
</protein>
<feature type="domain" description="RCK N-terminal" evidence="2">
    <location>
        <begin position="136"/>
        <end position="253"/>
    </location>
</feature>
<dbReference type="EMBL" id="NSKC01000005">
    <property type="protein sequence ID" value="PAU83336.1"/>
    <property type="molecule type" value="Genomic_DNA"/>
</dbReference>
<evidence type="ECO:0000313" key="3">
    <source>
        <dbReference type="EMBL" id="PAU83336.1"/>
    </source>
</evidence>
<dbReference type="InterPro" id="IPR050721">
    <property type="entry name" value="Trk_Ktr_HKT_K-transport"/>
</dbReference>
<dbReference type="Proteomes" id="UP000218083">
    <property type="component" value="Unassembled WGS sequence"/>
</dbReference>
<dbReference type="InterPro" id="IPR036291">
    <property type="entry name" value="NAD(P)-bd_dom_sf"/>
</dbReference>
<keyword evidence="1" id="KW-1133">Transmembrane helix</keyword>
<accession>A0A2A2FD06</accession>
<keyword evidence="3" id="KW-0406">Ion transport</keyword>
<proteinExistence type="predicted"/>
<keyword evidence="1" id="KW-0812">Transmembrane</keyword>